<dbReference type="InterPro" id="IPR011009">
    <property type="entry name" value="Kinase-like_dom_sf"/>
</dbReference>
<dbReference type="Proteomes" id="UP000677803">
    <property type="component" value="Unassembled WGS sequence"/>
</dbReference>
<dbReference type="Pfam" id="PF01633">
    <property type="entry name" value="Choline_kinase"/>
    <property type="match status" value="1"/>
</dbReference>
<evidence type="ECO:0000313" key="1">
    <source>
        <dbReference type="EMBL" id="CAG5865241.1"/>
    </source>
</evidence>
<gene>
    <name evidence="1" type="ORF">MMEN_LOCUS1880</name>
</gene>
<dbReference type="EMBL" id="CAJRST010000780">
    <property type="protein sequence ID" value="CAG5865241.1"/>
    <property type="molecule type" value="Genomic_DNA"/>
</dbReference>
<comment type="caution">
    <text evidence="1">The sequence shown here is derived from an EMBL/GenBank/DDBJ whole genome shotgun (WGS) entry which is preliminary data.</text>
</comment>
<dbReference type="OrthoDB" id="10267235at2759"/>
<dbReference type="Gene3D" id="3.90.1200.10">
    <property type="match status" value="1"/>
</dbReference>
<proteinExistence type="predicted"/>
<name>A0A8S4AM26_9TELE</name>
<dbReference type="AlphaFoldDB" id="A0A8S4AM26"/>
<protein>
    <submittedName>
        <fullName evidence="1">(Atlantic silverside) hypothetical protein</fullName>
    </submittedName>
</protein>
<accession>A0A8S4AM26</accession>
<keyword evidence="2" id="KW-1185">Reference proteome</keyword>
<organism evidence="1 2">
    <name type="scientific">Menidia menidia</name>
    <name type="common">Atlantic silverside</name>
    <dbReference type="NCBI Taxonomy" id="238744"/>
    <lineage>
        <taxon>Eukaryota</taxon>
        <taxon>Metazoa</taxon>
        <taxon>Chordata</taxon>
        <taxon>Craniata</taxon>
        <taxon>Vertebrata</taxon>
        <taxon>Euteleostomi</taxon>
        <taxon>Actinopterygii</taxon>
        <taxon>Neopterygii</taxon>
        <taxon>Teleostei</taxon>
        <taxon>Neoteleostei</taxon>
        <taxon>Acanthomorphata</taxon>
        <taxon>Ovalentaria</taxon>
        <taxon>Atherinomorphae</taxon>
        <taxon>Atheriniformes</taxon>
        <taxon>Atherinopsidae</taxon>
        <taxon>Menidiinae</taxon>
        <taxon>Menidia</taxon>
    </lineage>
</organism>
<dbReference type="SUPFAM" id="SSF56112">
    <property type="entry name" value="Protein kinase-like (PK-like)"/>
    <property type="match status" value="1"/>
</dbReference>
<feature type="non-terminal residue" evidence="1">
    <location>
        <position position="40"/>
    </location>
</feature>
<evidence type="ECO:0000313" key="2">
    <source>
        <dbReference type="Proteomes" id="UP000677803"/>
    </source>
</evidence>
<reference evidence="1" key="1">
    <citation type="submission" date="2021-05" db="EMBL/GenBank/DDBJ databases">
        <authorList>
            <person name="Tigano A."/>
        </authorList>
    </citation>
    <scope>NUCLEOTIDE SEQUENCE</scope>
</reference>
<sequence length="40" mass="4633">MGVLRSELLWLQQNLSVLGSPVVLCHNDLLCKNIIYHQRE</sequence>